<accession>A0ACB5RX00</accession>
<dbReference type="Proteomes" id="UP001165186">
    <property type="component" value="Unassembled WGS sequence"/>
</dbReference>
<evidence type="ECO:0000313" key="1">
    <source>
        <dbReference type="EMBL" id="GME25044.1"/>
    </source>
</evidence>
<protein>
    <submittedName>
        <fullName evidence="1">Anaphase-promoting complex component cut20 apc4</fullName>
    </submittedName>
</protein>
<dbReference type="EMBL" id="BSXG01000017">
    <property type="protein sequence ID" value="GME25044.1"/>
    <property type="molecule type" value="Genomic_DNA"/>
</dbReference>
<reference evidence="1" key="1">
    <citation type="submission" date="2024-09" db="EMBL/GenBank/DDBJ databases">
        <title>Draft Genome Sequences of Neofusicoccum parvum.</title>
        <authorList>
            <person name="Ashida A."/>
            <person name="Camagna M."/>
            <person name="Tanaka A."/>
            <person name="Takemoto D."/>
        </authorList>
    </citation>
    <scope>NUCLEOTIDE SEQUENCE</scope>
    <source>
        <strain evidence="1">PPO83</strain>
    </source>
</reference>
<gene>
    <name evidence="1" type="primary">g1680</name>
    <name evidence="1" type="ORF">NpPPO83_00001680</name>
</gene>
<sequence>MRMVFEKLEDSSDISTYMALVPQGAKSEVRLHRIVHSDLFDRIEGTGTAPPDQIRHIWSLDTAEDWQPLVRHVFPASERFAPVKIDVNGRKDRRVVCVLGDDLKHYKIYDLDYESGKEGEGDTTVDTVMSG</sequence>
<proteinExistence type="predicted"/>
<comment type="caution">
    <text evidence="1">The sequence shown here is derived from an EMBL/GenBank/DDBJ whole genome shotgun (WGS) entry which is preliminary data.</text>
</comment>
<keyword evidence="2" id="KW-1185">Reference proteome</keyword>
<name>A0ACB5RX00_9PEZI</name>
<organism evidence="1 2">
    <name type="scientific">Neofusicoccum parvum</name>
    <dbReference type="NCBI Taxonomy" id="310453"/>
    <lineage>
        <taxon>Eukaryota</taxon>
        <taxon>Fungi</taxon>
        <taxon>Dikarya</taxon>
        <taxon>Ascomycota</taxon>
        <taxon>Pezizomycotina</taxon>
        <taxon>Dothideomycetes</taxon>
        <taxon>Dothideomycetes incertae sedis</taxon>
        <taxon>Botryosphaeriales</taxon>
        <taxon>Botryosphaeriaceae</taxon>
        <taxon>Neofusicoccum</taxon>
    </lineage>
</organism>
<evidence type="ECO:0000313" key="2">
    <source>
        <dbReference type="Proteomes" id="UP001165186"/>
    </source>
</evidence>